<reference evidence="2" key="1">
    <citation type="submission" date="2023-04" db="EMBL/GenBank/DDBJ databases">
        <authorList>
            <consortium name="ELIXIR-Norway"/>
        </authorList>
    </citation>
    <scope>NUCLEOTIDE SEQUENCE [LARGE SCALE GENOMIC DNA]</scope>
</reference>
<comment type="caution">
    <text evidence="2">The sequence shown here is derived from an EMBL/GenBank/DDBJ whole genome shotgun (WGS) entry which is preliminary data.</text>
</comment>
<gene>
    <name evidence="2" type="ORF">MRATA1EN1_LOCUS31055</name>
</gene>
<feature type="chain" id="PRO_5045078381" evidence="1">
    <location>
        <begin position="18"/>
        <end position="496"/>
    </location>
</feature>
<protein>
    <submittedName>
        <fullName evidence="2">Uncharacterized protein</fullName>
    </submittedName>
</protein>
<feature type="signal peptide" evidence="1">
    <location>
        <begin position="1"/>
        <end position="17"/>
    </location>
</feature>
<accession>A0ABN8XJ69</accession>
<dbReference type="Proteomes" id="UP001176941">
    <property type="component" value="Unassembled WGS sequence"/>
</dbReference>
<evidence type="ECO:0000256" key="1">
    <source>
        <dbReference type="SAM" id="SignalP"/>
    </source>
</evidence>
<evidence type="ECO:0000313" key="3">
    <source>
        <dbReference type="Proteomes" id="UP001176941"/>
    </source>
</evidence>
<name>A0ABN8XJ69_RANTA</name>
<organism evidence="2 3">
    <name type="scientific">Rangifer tarandus platyrhynchus</name>
    <name type="common">Svalbard reindeer</name>
    <dbReference type="NCBI Taxonomy" id="3082113"/>
    <lineage>
        <taxon>Eukaryota</taxon>
        <taxon>Metazoa</taxon>
        <taxon>Chordata</taxon>
        <taxon>Craniata</taxon>
        <taxon>Vertebrata</taxon>
        <taxon>Euteleostomi</taxon>
        <taxon>Mammalia</taxon>
        <taxon>Eutheria</taxon>
        <taxon>Laurasiatheria</taxon>
        <taxon>Artiodactyla</taxon>
        <taxon>Ruminantia</taxon>
        <taxon>Pecora</taxon>
        <taxon>Cervidae</taxon>
        <taxon>Odocoileinae</taxon>
        <taxon>Rangifer</taxon>
    </lineage>
</organism>
<keyword evidence="3" id="KW-1185">Reference proteome</keyword>
<proteinExistence type="predicted"/>
<keyword evidence="1" id="KW-0732">Signal</keyword>
<dbReference type="EMBL" id="CATKSN020000309">
    <property type="protein sequence ID" value="CAI9149437.1"/>
    <property type="molecule type" value="Genomic_DNA"/>
</dbReference>
<evidence type="ECO:0000313" key="2">
    <source>
        <dbReference type="EMBL" id="CAI9149437.1"/>
    </source>
</evidence>
<sequence>MGERLLCLISFVLVLNARRRGHLMLTEQAAGRSRVRFNKVASAYAGKLEGAWRETALVAVSSAFWCCSKVPPSLCSSRLRGQHGSIRNALELASRALGKVVRGKKRLGEGPRYLRIPLYVLVMFQSDTECLQELALQQSRSIHHALHLQSDTLNRIFVGSQHSVAHGSTGLLGVGPRYARTLLQSFAWSFTVTSHVRGSWRYIRAARPFMHYSWRRTLLTESRVHILSSPPGRRSKRVDGVLERLPLYAFLPPQTLIAVGFSWARLLRNGRAAVSRVSAFVDAQDVHTGGLGVYWSPPSRYVTSPLWYAYPLRYIPGYACGHATQKNGGDLMESSPAKGASDLHLQRSMHHTPLTELYSSFVHFGVAALFSEHQSKKNVGGAPHMFDIACPRATGRTVWFPSYANASGGMLRHQFYLSAARNCEAGSRACGPSPKKCTENDVLLLISAVHGVLFATAVGSCIFRALHRWGTVSLQSTFAVCYEKNVARLISTFGTS</sequence>